<dbReference type="InParanoid" id="J5JMK1"/>
<organism evidence="1 2">
    <name type="scientific">Beauveria bassiana (strain ARSEF 2860)</name>
    <name type="common">White muscardine disease fungus</name>
    <name type="synonym">Tritirachium shiotae</name>
    <dbReference type="NCBI Taxonomy" id="655819"/>
    <lineage>
        <taxon>Eukaryota</taxon>
        <taxon>Fungi</taxon>
        <taxon>Dikarya</taxon>
        <taxon>Ascomycota</taxon>
        <taxon>Pezizomycotina</taxon>
        <taxon>Sordariomycetes</taxon>
        <taxon>Hypocreomycetidae</taxon>
        <taxon>Hypocreales</taxon>
        <taxon>Cordycipitaceae</taxon>
        <taxon>Beauveria</taxon>
    </lineage>
</organism>
<dbReference type="EMBL" id="JH725169">
    <property type="protein sequence ID" value="EJP64281.1"/>
    <property type="molecule type" value="Genomic_DNA"/>
</dbReference>
<proteinExistence type="predicted"/>
<dbReference type="HOGENOM" id="CLU_162795_0_0_1"/>
<protein>
    <submittedName>
        <fullName evidence="1">Uncharacterized protein</fullName>
    </submittedName>
</protein>
<dbReference type="GeneID" id="19889675"/>
<gene>
    <name evidence="1" type="ORF">BBA_06663</name>
</gene>
<dbReference type="AlphaFoldDB" id="J5JMK1"/>
<sequence>MQNQQDASKALKTAARRQRFGHTTNSLVTKIEALEVLTNTFPKKLSAYKVESMGRELRALDVTFERLITQVNEQGQAIEALDRVISEQRKLISCLLAIFEARSGDCQPSGVSTKAAMGAQVIANY</sequence>
<dbReference type="RefSeq" id="XP_008599982.1">
    <property type="nucleotide sequence ID" value="XM_008601760.1"/>
</dbReference>
<accession>J5JMK1</accession>
<keyword evidence="2" id="KW-1185">Reference proteome</keyword>
<evidence type="ECO:0000313" key="1">
    <source>
        <dbReference type="EMBL" id="EJP64281.1"/>
    </source>
</evidence>
<reference evidence="1 2" key="1">
    <citation type="journal article" date="2012" name="Sci. Rep.">
        <title>Genomic perspectives on the evolution of fungal entomopathogenicity in Beauveria bassiana.</title>
        <authorList>
            <person name="Xiao G."/>
            <person name="Ying S.H."/>
            <person name="Zheng P."/>
            <person name="Wang Z.L."/>
            <person name="Zhang S."/>
            <person name="Xie X.Q."/>
            <person name="Shang Y."/>
            <person name="St Leger R.J."/>
            <person name="Zhao G.P."/>
            <person name="Wang C."/>
            <person name="Feng M.G."/>
        </authorList>
    </citation>
    <scope>NUCLEOTIDE SEQUENCE [LARGE SCALE GENOMIC DNA]</scope>
    <source>
        <strain evidence="1 2">ARSEF 2860</strain>
    </source>
</reference>
<evidence type="ECO:0000313" key="2">
    <source>
        <dbReference type="Proteomes" id="UP000002762"/>
    </source>
</evidence>
<name>J5JMK1_BEAB2</name>
<dbReference type="Proteomes" id="UP000002762">
    <property type="component" value="Unassembled WGS sequence"/>
</dbReference>